<comment type="caution">
    <text evidence="1">The sequence shown here is derived from an EMBL/GenBank/DDBJ whole genome shotgun (WGS) entry which is preliminary data.</text>
</comment>
<dbReference type="AlphaFoldDB" id="A0A9W9Y8Z6"/>
<reference evidence="1" key="1">
    <citation type="submission" date="2023-01" db="EMBL/GenBank/DDBJ databases">
        <title>Genome assembly of the deep-sea coral Lophelia pertusa.</title>
        <authorList>
            <person name="Herrera S."/>
            <person name="Cordes E."/>
        </authorList>
    </citation>
    <scope>NUCLEOTIDE SEQUENCE</scope>
    <source>
        <strain evidence="1">USNM1676648</strain>
        <tissue evidence="1">Polyp</tissue>
    </source>
</reference>
<dbReference type="InterPro" id="IPR036691">
    <property type="entry name" value="Endo/exonu/phosph_ase_sf"/>
</dbReference>
<sequence length="321" mass="36236">MDDPTIFEDYSAFLQNVMEQIKAGGDPDSIMKKEEFKKSIQDARLKSASSPSYFIMTINMNGKGITDRRVMLVSIIMRCFFSDIIFCQELPGYFEKKVVDKCGALGYQYVKNGNQSAVLWRTEDFDGSTEDLKTTDRSMIQLRDEVKGASEVLSRIAMVKLTSRKSSGTVLAVSYHGRHTGDEVKESQFQGLNTFLQVELPDNVVVPNYALSPRQQCRQEKKTRGRPCIPYKDNFVYFSDDGKIRVTWTRPFQFEDNEDSDLTKKDQAKVKSEMATGTDATDMLDHDPIVGVLEFPKPAQPTGATGTVVRGLSKDFKEMTI</sequence>
<protein>
    <submittedName>
        <fullName evidence="1">Uncharacterized protein</fullName>
    </submittedName>
</protein>
<dbReference type="SUPFAM" id="SSF56219">
    <property type="entry name" value="DNase I-like"/>
    <property type="match status" value="1"/>
</dbReference>
<proteinExistence type="predicted"/>
<evidence type="ECO:0000313" key="2">
    <source>
        <dbReference type="Proteomes" id="UP001163046"/>
    </source>
</evidence>
<gene>
    <name evidence="1" type="ORF">OS493_029915</name>
</gene>
<name>A0A9W9Y8Z6_9CNID</name>
<organism evidence="1 2">
    <name type="scientific">Desmophyllum pertusum</name>
    <dbReference type="NCBI Taxonomy" id="174260"/>
    <lineage>
        <taxon>Eukaryota</taxon>
        <taxon>Metazoa</taxon>
        <taxon>Cnidaria</taxon>
        <taxon>Anthozoa</taxon>
        <taxon>Hexacorallia</taxon>
        <taxon>Scleractinia</taxon>
        <taxon>Caryophylliina</taxon>
        <taxon>Caryophylliidae</taxon>
        <taxon>Desmophyllum</taxon>
    </lineage>
</organism>
<dbReference type="OrthoDB" id="5967537at2759"/>
<keyword evidence="2" id="KW-1185">Reference proteome</keyword>
<evidence type="ECO:0000313" key="1">
    <source>
        <dbReference type="EMBL" id="KAJ7325364.1"/>
    </source>
</evidence>
<dbReference type="EMBL" id="MU827808">
    <property type="protein sequence ID" value="KAJ7325364.1"/>
    <property type="molecule type" value="Genomic_DNA"/>
</dbReference>
<dbReference type="Proteomes" id="UP001163046">
    <property type="component" value="Unassembled WGS sequence"/>
</dbReference>
<accession>A0A9W9Y8Z6</accession>